<name>A0A2N6SQK5_FINMA</name>
<organism evidence="3 4">
    <name type="scientific">Finegoldia magna</name>
    <name type="common">Peptostreptococcus magnus</name>
    <dbReference type="NCBI Taxonomy" id="1260"/>
    <lineage>
        <taxon>Bacteria</taxon>
        <taxon>Bacillati</taxon>
        <taxon>Bacillota</taxon>
        <taxon>Tissierellia</taxon>
        <taxon>Tissierellales</taxon>
        <taxon>Peptoniphilaceae</taxon>
        <taxon>Finegoldia</taxon>
    </lineage>
</organism>
<dbReference type="Gene3D" id="3.40.50.12090">
    <property type="match status" value="2"/>
</dbReference>
<dbReference type="Pfam" id="PF04122">
    <property type="entry name" value="CW_binding_2"/>
    <property type="match status" value="3"/>
</dbReference>
<feature type="region of interest" description="Disordered" evidence="1">
    <location>
        <begin position="70"/>
        <end position="119"/>
    </location>
</feature>
<sequence length="1279" mass="141281">MLLTRKKFNCKIIIVITDNDYYFYSEGDIMQLDKKKIMALFLTGIMTTSMIPVGSLANNENDFSKSKFEQNLNEKTTKNKPDAVSNSTNKEDKSQDGNENPSTHEDNHTEKVNEKTITVDELFKGQKGTKEDPYKISDKDQLIKFAYSLSKTQDYKDKYVELSSDIELNNDWVPVGLGEYAFNGHFDGKNHKINGLKIGSKDNLHKDPSEKDKKIVFYGLFGVLGANSYIENLKIDVDFNLISDSALYVGALAGYANGSTINNIEVTGKLIGKTTHPKTNIFVGGVISNGIRQKIVNSKSDIDIRVESDGGLAEGGGIMALSNRGLVFNCYSKGKISANANRVTKEGSTALGGICGVNAGTISNCYSTNDIISDCYTGFIGAITGWVTGIGLTFQSYYDKDSVLITDNATKNKNIIKPSVPIGWMVKGSGVSDEGMAYEGSVSMDLKGMTKSEMSSSLANILNSNLKKSRINLKKGSLSKDYWKKDENLAENIFEWTNSSDFPVFSDKKTSVVYDINTENLIKQLQMNSKEGINEGDFYGRSKDKSLVVKVKFDKKGDIIDIKTLEGRVTKEEIDKIINKKEKISDIKNNKLKEALLKAVEKSKINDITDYSKLNYNIFEKGKGTKDDPFIIDNENQFLDFARSVNEEENYADKYVKLNRDIKLTKEWTVVGSQGKHPFKGDFNGNNHTISNMKIGSEKTPRQYRFAALFSVIDGGKVYNLNIKDFEIYNTILSEDRVFVAAVAGGIQNGAFIDNVNVNGKIHSKSMRTQQYIGAIAGQSLKSSIINSSAEIQIDAKGESKDIYAGGLVGINAFGALFNSYSKGNITADSLLNKVSIGGLCGYQSGVIFNNYSSVNLNSTSPTTDVGELAGRSTGTGKNFDNFYSKNSLVKITGKSKKTKNGFGVVVKNSIVENSRAIDELNDSDYLKKLNENLSTANYRKALDFVKADNKNNIKLRKWELKENSKNFENPNVSQSNSSKTTKNINRISGENRELTAIEVSKETYPNGTDTVIIANRETFSDTISASPLAKNERAAILYTSKDEISKDTLNEIKRLKAKNVIIIGGENSIKVEVLDKLKNNKYSLTRIAGKDRYKTSLKIAEKVIHKSNSNKLQIASGENFADALAITNLSNRDNTPILLVAKDTIDSEVIKLLSKLKLEKINVAGGEKSISNKTFNDIKTITKSKVERIAGDNRYETSFKIAKLMNKSDKFIIASGENFADSLVSAPYADKENAVLVLSAKDELSSEIKEYLTKNESMITIIGGEKSVSKQVEEQLNK</sequence>
<dbReference type="Proteomes" id="UP000235723">
    <property type="component" value="Unassembled WGS sequence"/>
</dbReference>
<comment type="caution">
    <text evidence="3">The sequence shown here is derived from an EMBL/GenBank/DDBJ whole genome shotgun (WGS) entry which is preliminary data.</text>
</comment>
<gene>
    <name evidence="3" type="ORF">CJ208_09125</name>
</gene>
<feature type="domain" description="GLUG" evidence="2">
    <location>
        <begin position="347"/>
        <end position="372"/>
    </location>
</feature>
<accession>A0A2N6SQK5</accession>
<dbReference type="AlphaFoldDB" id="A0A2N6SQK5"/>
<dbReference type="InterPro" id="IPR051922">
    <property type="entry name" value="Bact_Sporulation_Assoc"/>
</dbReference>
<dbReference type="PANTHER" id="PTHR30032">
    <property type="entry name" value="N-ACETYLMURAMOYL-L-ALANINE AMIDASE-RELATED"/>
    <property type="match status" value="1"/>
</dbReference>
<evidence type="ECO:0000259" key="2">
    <source>
        <dbReference type="Pfam" id="PF07581"/>
    </source>
</evidence>
<feature type="compositionally biased region" description="Basic and acidic residues" evidence="1">
    <location>
        <begin position="89"/>
        <end position="119"/>
    </location>
</feature>
<dbReference type="InterPro" id="IPR011493">
    <property type="entry name" value="GLUG"/>
</dbReference>
<protein>
    <recommendedName>
        <fullName evidence="2">GLUG domain-containing protein</fullName>
    </recommendedName>
</protein>
<evidence type="ECO:0000313" key="3">
    <source>
        <dbReference type="EMBL" id="PMC59350.1"/>
    </source>
</evidence>
<evidence type="ECO:0000313" key="4">
    <source>
        <dbReference type="Proteomes" id="UP000235723"/>
    </source>
</evidence>
<dbReference type="EMBL" id="PNHD01000021">
    <property type="protein sequence ID" value="PMC59350.1"/>
    <property type="molecule type" value="Genomic_DNA"/>
</dbReference>
<reference evidence="3 4" key="1">
    <citation type="submission" date="2017-09" db="EMBL/GenBank/DDBJ databases">
        <title>Bacterial strain isolated from the female urinary microbiota.</title>
        <authorList>
            <person name="Thomas-White K."/>
            <person name="Kumar N."/>
            <person name="Forster S."/>
            <person name="Putonti C."/>
            <person name="Lawley T."/>
            <person name="Wolfe A.J."/>
        </authorList>
    </citation>
    <scope>NUCLEOTIDE SEQUENCE [LARGE SCALE GENOMIC DNA]</scope>
    <source>
        <strain evidence="3 4">UMB0115</strain>
    </source>
</reference>
<dbReference type="InterPro" id="IPR007253">
    <property type="entry name" value="Cell_wall-bd_2"/>
</dbReference>
<dbReference type="Gene3D" id="2.160.20.110">
    <property type="match status" value="2"/>
</dbReference>
<dbReference type="PANTHER" id="PTHR30032:SF8">
    <property type="entry name" value="GERMINATION-SPECIFIC N-ACETYLMURAMOYL-L-ALANINE AMIDASE"/>
    <property type="match status" value="1"/>
</dbReference>
<proteinExistence type="predicted"/>
<evidence type="ECO:0000256" key="1">
    <source>
        <dbReference type="SAM" id="MobiDB-lite"/>
    </source>
</evidence>
<dbReference type="Pfam" id="PF07581">
    <property type="entry name" value="Glug"/>
    <property type="match status" value="1"/>
</dbReference>